<dbReference type="AlphaFoldDB" id="A0A173TYJ1"/>
<name>A0A173TYJ1_9FIRM</name>
<dbReference type="EMBL" id="WMQE01000006">
    <property type="protein sequence ID" value="MTK20547.1"/>
    <property type="molecule type" value="Genomic_DNA"/>
</dbReference>
<organism evidence="1 2">
    <name type="scientific">Turicibacter sanguinis</name>
    <dbReference type="NCBI Taxonomy" id="154288"/>
    <lineage>
        <taxon>Bacteria</taxon>
        <taxon>Bacillati</taxon>
        <taxon>Bacillota</taxon>
        <taxon>Erysipelotrichia</taxon>
        <taxon>Erysipelotrichales</taxon>
        <taxon>Turicibacteraceae</taxon>
        <taxon>Turicibacter</taxon>
    </lineage>
</organism>
<evidence type="ECO:0000313" key="2">
    <source>
        <dbReference type="Proteomes" id="UP000487649"/>
    </source>
</evidence>
<gene>
    <name evidence="1" type="ORF">GMA92_03730</name>
</gene>
<proteinExistence type="predicted"/>
<dbReference type="RefSeq" id="WP_006784083.1">
    <property type="nucleotide sequence ID" value="NZ_CABJBH010000026.1"/>
</dbReference>
<dbReference type="GeneID" id="60059737"/>
<comment type="caution">
    <text evidence="1">The sequence shown here is derived from an EMBL/GenBank/DDBJ whole genome shotgun (WGS) entry which is preliminary data.</text>
</comment>
<evidence type="ECO:0000313" key="1">
    <source>
        <dbReference type="EMBL" id="MTK20547.1"/>
    </source>
</evidence>
<accession>A0A173TYJ1</accession>
<dbReference type="OrthoDB" id="9814572at2"/>
<sequence length="222" mass="25205">MLGCIIGDNLRNQKNSSEGITIMMAVADVLLSKLVFEDLRQESESDTLYRNRFDYFMTHAKKTKKDIQLSQWTQIAAIPIGFSSNTIDEAKEEAKRCTRIMTDNKKKQEEAALLASLIFLGKEGVPKEAIPFFLEAEYNLKLTPKKSPLARAILDLISQESFESYLEHNKLAKRRSYTLLCGGLGQAFFPLPASLSNATLDLLHEDYKRIVLSFHKTYDLAF</sequence>
<dbReference type="Proteomes" id="UP000487649">
    <property type="component" value="Unassembled WGS sequence"/>
</dbReference>
<reference evidence="1 2" key="1">
    <citation type="journal article" date="2019" name="Nat. Med.">
        <title>A library of human gut bacterial isolates paired with longitudinal multiomics data enables mechanistic microbiome research.</title>
        <authorList>
            <person name="Poyet M."/>
            <person name="Groussin M."/>
            <person name="Gibbons S.M."/>
            <person name="Avila-Pacheco J."/>
            <person name="Jiang X."/>
            <person name="Kearney S.M."/>
            <person name="Perrotta A.R."/>
            <person name="Berdy B."/>
            <person name="Zhao S."/>
            <person name="Lieberman T.D."/>
            <person name="Swanson P.K."/>
            <person name="Smith M."/>
            <person name="Roesemann S."/>
            <person name="Alexander J.E."/>
            <person name="Rich S.A."/>
            <person name="Livny J."/>
            <person name="Vlamakis H."/>
            <person name="Clish C."/>
            <person name="Bullock K."/>
            <person name="Deik A."/>
            <person name="Scott J."/>
            <person name="Pierce K.A."/>
            <person name="Xavier R.J."/>
            <person name="Alm E.J."/>
        </authorList>
    </citation>
    <scope>NUCLEOTIDE SEQUENCE [LARGE SCALE GENOMIC DNA]</scope>
    <source>
        <strain evidence="1 2">BIOML-A198</strain>
    </source>
</reference>
<protein>
    <submittedName>
        <fullName evidence="1">Uncharacterized protein</fullName>
    </submittedName>
</protein>